<feature type="non-terminal residue" evidence="2">
    <location>
        <position position="349"/>
    </location>
</feature>
<feature type="region of interest" description="Disordered" evidence="1">
    <location>
        <begin position="206"/>
        <end position="236"/>
    </location>
</feature>
<gene>
    <name evidence="2" type="ORF">KFL_009450010</name>
</gene>
<protein>
    <recommendedName>
        <fullName evidence="4">SWIM-type domain-containing protein</fullName>
    </recommendedName>
</protein>
<dbReference type="EMBL" id="DF237894">
    <property type="protein sequence ID" value="GAQ92203.1"/>
    <property type="molecule type" value="Genomic_DNA"/>
</dbReference>
<name>A0A1Y1ING0_KLENI</name>
<reference evidence="2 3" key="1">
    <citation type="journal article" date="2014" name="Nat. Commun.">
        <title>Klebsormidium flaccidum genome reveals primary factors for plant terrestrial adaptation.</title>
        <authorList>
            <person name="Hori K."/>
            <person name="Maruyama F."/>
            <person name="Fujisawa T."/>
            <person name="Togashi T."/>
            <person name="Yamamoto N."/>
            <person name="Seo M."/>
            <person name="Sato S."/>
            <person name="Yamada T."/>
            <person name="Mori H."/>
            <person name="Tajima N."/>
            <person name="Moriyama T."/>
            <person name="Ikeuchi M."/>
            <person name="Watanabe M."/>
            <person name="Wada H."/>
            <person name="Kobayashi K."/>
            <person name="Saito M."/>
            <person name="Masuda T."/>
            <person name="Sasaki-Sekimoto Y."/>
            <person name="Mashiguchi K."/>
            <person name="Awai K."/>
            <person name="Shimojima M."/>
            <person name="Masuda S."/>
            <person name="Iwai M."/>
            <person name="Nobusawa T."/>
            <person name="Narise T."/>
            <person name="Kondo S."/>
            <person name="Saito H."/>
            <person name="Sato R."/>
            <person name="Murakawa M."/>
            <person name="Ihara Y."/>
            <person name="Oshima-Yamada Y."/>
            <person name="Ohtaka K."/>
            <person name="Satoh M."/>
            <person name="Sonobe K."/>
            <person name="Ishii M."/>
            <person name="Ohtani R."/>
            <person name="Kanamori-Sato M."/>
            <person name="Honoki R."/>
            <person name="Miyazaki D."/>
            <person name="Mochizuki H."/>
            <person name="Umetsu J."/>
            <person name="Higashi K."/>
            <person name="Shibata D."/>
            <person name="Kamiya Y."/>
            <person name="Sato N."/>
            <person name="Nakamura Y."/>
            <person name="Tabata S."/>
            <person name="Ida S."/>
            <person name="Kurokawa K."/>
            <person name="Ohta H."/>
        </authorList>
    </citation>
    <scope>NUCLEOTIDE SEQUENCE [LARGE SCALE GENOMIC DNA]</scope>
    <source>
        <strain evidence="2 3">NIES-2285</strain>
    </source>
</reference>
<dbReference type="AlphaFoldDB" id="A0A1Y1ING0"/>
<evidence type="ECO:0008006" key="4">
    <source>
        <dbReference type="Google" id="ProtNLM"/>
    </source>
</evidence>
<evidence type="ECO:0000313" key="2">
    <source>
        <dbReference type="EMBL" id="GAQ92203.1"/>
    </source>
</evidence>
<keyword evidence="3" id="KW-1185">Reference proteome</keyword>
<dbReference type="Proteomes" id="UP000054558">
    <property type="component" value="Unassembled WGS sequence"/>
</dbReference>
<evidence type="ECO:0000256" key="1">
    <source>
        <dbReference type="SAM" id="MobiDB-lite"/>
    </source>
</evidence>
<accession>A0A1Y1ING0</accession>
<organism evidence="2 3">
    <name type="scientific">Klebsormidium nitens</name>
    <name type="common">Green alga</name>
    <name type="synonym">Ulothrix nitens</name>
    <dbReference type="NCBI Taxonomy" id="105231"/>
    <lineage>
        <taxon>Eukaryota</taxon>
        <taxon>Viridiplantae</taxon>
        <taxon>Streptophyta</taxon>
        <taxon>Klebsormidiophyceae</taxon>
        <taxon>Klebsormidiales</taxon>
        <taxon>Klebsormidiaceae</taxon>
        <taxon>Klebsormidium</taxon>
    </lineage>
</organism>
<evidence type="ECO:0000313" key="3">
    <source>
        <dbReference type="Proteomes" id="UP000054558"/>
    </source>
</evidence>
<sequence length="349" mass="38089">MAASVGIKRCKADSPLYLLTDDLIKTISEMACRPIETKATMAYGYHTDRALHAGLLWTDEQLALHANITGKCAICSHPWKVKDTRPVLGPDGKPCFDAKGKPKKEAVGTFSLVQKASLRYPGFMICPASSRALAPILCWDCVAKYSAAKLHVLNRGELRLGDTPVLRQDGGMGPWRQLWALDLKQLSTLKKADCESKAASTGAVCNKRKLPPAKGPVGKRPREAKLPPPARPRECPTPLARAMVRRQGINDPSRLQAERFIQCVVDGTAFVWPEGFREGRAAVLHCSNWDAKGHGTLRPIGMPDGKKGLPATVYWDPNGRPACSCPLGRLHTQAVCVHKLFLVSFSARA</sequence>
<proteinExistence type="predicted"/>